<dbReference type="PANTHER" id="PTHR22916">
    <property type="entry name" value="GLYCOSYLTRANSFERASE"/>
    <property type="match status" value="1"/>
</dbReference>
<accession>A0ABU4JJQ1</accession>
<dbReference type="Proteomes" id="UP001204439">
    <property type="component" value="Unassembled WGS sequence"/>
</dbReference>
<dbReference type="SUPFAM" id="SSF53448">
    <property type="entry name" value="Nucleotide-diphospho-sugar transferases"/>
    <property type="match status" value="1"/>
</dbReference>
<dbReference type="EC" id="2.4.-.-" evidence="4"/>
<gene>
    <name evidence="4" type="ORF">NG800_012915</name>
</gene>
<proteinExistence type="predicted"/>
<reference evidence="4 5" key="1">
    <citation type="submission" date="2023-11" db="EMBL/GenBank/DDBJ databases">
        <title>First isolation, identification, and characterization of non-pathogenic Epilithonimonas ginsengisoli isolated from diseased farmed rainbow trout (Oncorhynchus mykiss) in Chile.</title>
        <authorList>
            <person name="Miranda C.D."/>
            <person name="Irgang R."/>
            <person name="Concha C."/>
            <person name="Rojas R."/>
            <person name="Avendano R."/>
        </authorList>
    </citation>
    <scope>NUCLEOTIDE SEQUENCE [LARGE SCALE GENOMIC DNA]</scope>
    <source>
        <strain evidence="4 5">FP99</strain>
    </source>
</reference>
<evidence type="ECO:0000313" key="4">
    <source>
        <dbReference type="EMBL" id="MDW8549819.1"/>
    </source>
</evidence>
<feature type="domain" description="Glycosyltransferase 2-like" evidence="3">
    <location>
        <begin position="7"/>
        <end position="130"/>
    </location>
</feature>
<comment type="caution">
    <text evidence="4">The sequence shown here is derived from an EMBL/GenBank/DDBJ whole genome shotgun (WGS) entry which is preliminary data.</text>
</comment>
<evidence type="ECO:0000256" key="1">
    <source>
        <dbReference type="ARBA" id="ARBA00022676"/>
    </source>
</evidence>
<evidence type="ECO:0000313" key="5">
    <source>
        <dbReference type="Proteomes" id="UP001204439"/>
    </source>
</evidence>
<protein>
    <submittedName>
        <fullName evidence="4">Glycosyltransferase</fullName>
        <ecNumber evidence="4">2.4.-.-</ecNumber>
    </submittedName>
</protein>
<keyword evidence="5" id="KW-1185">Reference proteome</keyword>
<evidence type="ECO:0000259" key="3">
    <source>
        <dbReference type="Pfam" id="PF00535"/>
    </source>
</evidence>
<keyword evidence="1 4" id="KW-0328">Glycosyltransferase</keyword>
<dbReference type="RefSeq" id="WP_063971399.1">
    <property type="nucleotide sequence ID" value="NZ_JAMXLT020000022.1"/>
</dbReference>
<dbReference type="PANTHER" id="PTHR22916:SF51">
    <property type="entry name" value="GLYCOSYLTRANSFERASE EPSH-RELATED"/>
    <property type="match status" value="1"/>
</dbReference>
<dbReference type="GO" id="GO:0016757">
    <property type="term" value="F:glycosyltransferase activity"/>
    <property type="evidence" value="ECO:0007669"/>
    <property type="project" value="UniProtKB-KW"/>
</dbReference>
<organism evidence="4 5">
    <name type="scientific">Epilithonimonas ginsengisoli</name>
    <dbReference type="NCBI Taxonomy" id="1245592"/>
    <lineage>
        <taxon>Bacteria</taxon>
        <taxon>Pseudomonadati</taxon>
        <taxon>Bacteroidota</taxon>
        <taxon>Flavobacteriia</taxon>
        <taxon>Flavobacteriales</taxon>
        <taxon>Weeksellaceae</taxon>
        <taxon>Chryseobacterium group</taxon>
        <taxon>Epilithonimonas</taxon>
    </lineage>
</organism>
<dbReference type="Gene3D" id="3.90.550.10">
    <property type="entry name" value="Spore Coat Polysaccharide Biosynthesis Protein SpsA, Chain A"/>
    <property type="match status" value="1"/>
</dbReference>
<sequence>MDPLITVSVPIFKCERFIENCLRSIKDQSYQNIEVILVNDVTPDNSAAIVDKFINENQLSDWKLINLEENSGLSVVRNEGINQAKGKYIFFVDSDDELYPDTIENLVKLAQETKAEITMGEVQGIKIPSNEHVDVFPIHASSDILEVNLQILTELVNGGFAVSSWNKLISVDFLRSNKLYFTKGLYAQDSLHTFEMGLHLEKLAFLRKKTYKYYLHQDSVIHNRKKVHFDNWITIAEKINSYYIDEKNSARQKLILEYLIGFKSVTLEMNWKAQQNEELWKRSYKAYLKLKKLSLVNYLSNAYSQKLKKQDLFYRLPLSLGYKFFRWRFDR</sequence>
<dbReference type="EMBL" id="JAMXLT020000022">
    <property type="protein sequence ID" value="MDW8549819.1"/>
    <property type="molecule type" value="Genomic_DNA"/>
</dbReference>
<dbReference type="CDD" id="cd00761">
    <property type="entry name" value="Glyco_tranf_GTA_type"/>
    <property type="match status" value="1"/>
</dbReference>
<dbReference type="InterPro" id="IPR001173">
    <property type="entry name" value="Glyco_trans_2-like"/>
</dbReference>
<dbReference type="InterPro" id="IPR029044">
    <property type="entry name" value="Nucleotide-diphossugar_trans"/>
</dbReference>
<evidence type="ECO:0000256" key="2">
    <source>
        <dbReference type="ARBA" id="ARBA00022679"/>
    </source>
</evidence>
<dbReference type="Pfam" id="PF00535">
    <property type="entry name" value="Glycos_transf_2"/>
    <property type="match status" value="1"/>
</dbReference>
<keyword evidence="2 4" id="KW-0808">Transferase</keyword>
<name>A0ABU4JJQ1_9FLAO</name>